<evidence type="ECO:0000256" key="3">
    <source>
        <dbReference type="ARBA" id="ARBA00007185"/>
    </source>
</evidence>
<dbReference type="PROSITE" id="PS00450">
    <property type="entry name" value="ACONITASE_1"/>
    <property type="match status" value="1"/>
</dbReference>
<keyword evidence="6" id="KW-0004">4Fe-4S</keyword>
<dbReference type="InterPro" id="IPR000573">
    <property type="entry name" value="AconitaseA/IPMdHydase_ssu_swvl"/>
</dbReference>
<evidence type="ECO:0000256" key="12">
    <source>
        <dbReference type="ARBA" id="ARBA00031081"/>
    </source>
</evidence>
<feature type="domain" description="Aconitase/3-isopropylmalate dehydratase large subunit alpha/beta/alpha" evidence="15">
    <location>
        <begin position="100"/>
        <end position="646"/>
    </location>
</feature>
<dbReference type="Gene3D" id="3.30.499.10">
    <property type="entry name" value="Aconitase, domain 3"/>
    <property type="match status" value="2"/>
</dbReference>
<dbReference type="GO" id="GO:0046872">
    <property type="term" value="F:metal ion binding"/>
    <property type="evidence" value="ECO:0007669"/>
    <property type="project" value="UniProtKB-KW"/>
</dbReference>
<comment type="similarity">
    <text evidence="3">Belongs to the aconitase/IPM isomerase family.</text>
</comment>
<evidence type="ECO:0000313" key="17">
    <source>
        <dbReference type="EMBL" id="THU04033.1"/>
    </source>
</evidence>
<dbReference type="Pfam" id="PF00330">
    <property type="entry name" value="Aconitase"/>
    <property type="match status" value="1"/>
</dbReference>
<dbReference type="OrthoDB" id="9764318at2"/>
<gene>
    <name evidence="17" type="ORF">E9531_04730</name>
</gene>
<evidence type="ECO:0000313" key="18">
    <source>
        <dbReference type="Proteomes" id="UP000308917"/>
    </source>
</evidence>
<evidence type="ECO:0000259" key="16">
    <source>
        <dbReference type="Pfam" id="PF00694"/>
    </source>
</evidence>
<proteinExistence type="inferred from homology"/>
<evidence type="ECO:0000256" key="1">
    <source>
        <dbReference type="ARBA" id="ARBA00001966"/>
    </source>
</evidence>
<dbReference type="Proteomes" id="UP000308917">
    <property type="component" value="Unassembled WGS sequence"/>
</dbReference>
<dbReference type="InterPro" id="IPR001030">
    <property type="entry name" value="Acoase/IPM_deHydtase_lsu_aba"/>
</dbReference>
<dbReference type="FunFam" id="3.20.19.10:FF:000001">
    <property type="entry name" value="Aconitate hydratase"/>
    <property type="match status" value="1"/>
</dbReference>
<keyword evidence="8" id="KW-0408">Iron</keyword>
<evidence type="ECO:0000256" key="4">
    <source>
        <dbReference type="ARBA" id="ARBA00012926"/>
    </source>
</evidence>
<evidence type="ECO:0000259" key="15">
    <source>
        <dbReference type="Pfam" id="PF00330"/>
    </source>
</evidence>
<dbReference type="RefSeq" id="WP_136572599.1">
    <property type="nucleotide sequence ID" value="NZ_STFG01000003.1"/>
</dbReference>
<evidence type="ECO:0000256" key="6">
    <source>
        <dbReference type="ARBA" id="ARBA00022485"/>
    </source>
</evidence>
<evidence type="ECO:0000256" key="11">
    <source>
        <dbReference type="ARBA" id="ARBA00023501"/>
    </source>
</evidence>
<keyword evidence="7" id="KW-0479">Metal-binding</keyword>
<keyword evidence="9" id="KW-0411">Iron-sulfur</keyword>
<evidence type="ECO:0000256" key="13">
    <source>
        <dbReference type="ARBA" id="ARBA00031977"/>
    </source>
</evidence>
<keyword evidence="18" id="KW-1185">Reference proteome</keyword>
<dbReference type="GO" id="GO:0051539">
    <property type="term" value="F:4 iron, 4 sulfur cluster binding"/>
    <property type="evidence" value="ECO:0007669"/>
    <property type="project" value="UniProtKB-KW"/>
</dbReference>
<evidence type="ECO:0000256" key="2">
    <source>
        <dbReference type="ARBA" id="ARBA00004717"/>
    </source>
</evidence>
<dbReference type="GO" id="GO:0003994">
    <property type="term" value="F:aconitate hydratase activity"/>
    <property type="evidence" value="ECO:0007669"/>
    <property type="project" value="UniProtKB-EC"/>
</dbReference>
<evidence type="ECO:0000256" key="8">
    <source>
        <dbReference type="ARBA" id="ARBA00023004"/>
    </source>
</evidence>
<dbReference type="InterPro" id="IPR015931">
    <property type="entry name" value="Acnase/IPM_dHydase_lsu_aba_1/3"/>
</dbReference>
<dbReference type="Pfam" id="PF00694">
    <property type="entry name" value="Aconitase_C"/>
    <property type="match status" value="1"/>
</dbReference>
<feature type="domain" description="Aconitase A/isopropylmalate dehydratase small subunit swivel" evidence="16">
    <location>
        <begin position="783"/>
        <end position="919"/>
    </location>
</feature>
<comment type="pathway">
    <text evidence="2">Carbohydrate metabolism; tricarboxylic acid cycle; isocitrate from oxaloacetate: step 2/2.</text>
</comment>
<evidence type="ECO:0000256" key="7">
    <source>
        <dbReference type="ARBA" id="ARBA00022723"/>
    </source>
</evidence>
<dbReference type="PANTHER" id="PTHR11670">
    <property type="entry name" value="ACONITASE/IRON-RESPONSIVE ELEMENT FAMILY MEMBER"/>
    <property type="match status" value="1"/>
</dbReference>
<dbReference type="PROSITE" id="PS01244">
    <property type="entry name" value="ACONITASE_2"/>
    <property type="match status" value="1"/>
</dbReference>
<sequence length="993" mass="108041">MTTSTRQSPRKSALASAATKTPRKAAKTIKSAPALPASTKKRFRTASGVSGTYYSLPELAKTYPNIERLPVSIRIVLESVLRNYDGRRITDAHIKQLANWKPKAKRTEEIPFVLARVVLQDFTGVPLLADLAAMRTAAAKLGKSPEKIEPLVPVDLVVDHSIMVDYYGTEKALDLNMKLEFQRNQERYAFMKWGMQAFNTFGVVPPGFGIVHQVNLEYFARGVHQTKDGVYYPDTLVGTDSHTTMINGIGVVGWGVGGIEAEAAMLGQPLYFLTPDVVGFELTGRLREGVTATDLVLTVTEILRQHKVVGKFVEFFGEGTESLAVPDRATIGNMAPEYGATMGFFPVDDKTLEYFEGTGRSQEEIDAFAAYFKAQKLFGIPKSGAIDYSQVVSLDLGRVTPSLAGPKRPQDRIELGNVKSTFIDLFSKPVAENGFNQDAQMLRARYYSSDGVDVQGKPSIGTQEKPATLGASREKAEMVANKPAFEMAAQQSSLPSQPAREGDVTLGNGDVLIAAITSCTNTSNPSVLLAAGLLAKKAVKKGLTVQPHIKTSLAPGSRIVTEYLEKTGLLPYLAKLGFNLAGYGCTTCIGNAGDLRQEFNDTIVKDNLVCAAVLSGNRNFEARIHPNIKANFLASPPLVVAYAIAGTVLKDLMTEPVGTDKKGRPVYLGDIWPSSEEVYQLLKYAMNAKVFRANYSKIRKDPGKLWEKIKGSKGETYSWPESTYIAEPPFFEQFTLEPEASSATSELGPVVQKAHIMALFGDSITTDHISPAGSIKESSPAGIWLKAHGVMKQDFNSYGSRRGNHEVMMRGTFANVRIKNLMIPAAADGSREEGGVTLYQGEGAQQGAKLPIYDAAMQYIAAGKSTVIFAGEEYGTGSSRDWAAKGTQLLGIKAVVARSFERIHRSNLVGMGVLPLQFKGDESWQTLLLDGSEQVDIVVHPELKPQSDAVLTITRKNGQTLQCTVTLRIDTPIEVDYYRAGGILPYVLRQLLA</sequence>
<evidence type="ECO:0000256" key="10">
    <source>
        <dbReference type="ARBA" id="ARBA00023239"/>
    </source>
</evidence>
<dbReference type="FunFam" id="3.30.499.10:FF:000002">
    <property type="entry name" value="Aconitate hydratase"/>
    <property type="match status" value="1"/>
</dbReference>
<dbReference type="NCBIfam" id="NF009520">
    <property type="entry name" value="PRK12881.1"/>
    <property type="match status" value="1"/>
</dbReference>
<accession>A0A4S8F8V3</accession>
<dbReference type="NCBIfam" id="NF006757">
    <property type="entry name" value="PRK09277.1"/>
    <property type="match status" value="1"/>
</dbReference>
<evidence type="ECO:0000256" key="14">
    <source>
        <dbReference type="SAM" id="MobiDB-lite"/>
    </source>
</evidence>
<protein>
    <recommendedName>
        <fullName evidence="5">Aconitate hydratase A</fullName>
        <ecNumber evidence="4">4.2.1.3</ecNumber>
    </recommendedName>
    <alternativeName>
        <fullName evidence="13">Iron-responsive protein-like</fullName>
    </alternativeName>
    <alternativeName>
        <fullName evidence="12">RNA-binding protein</fullName>
    </alternativeName>
</protein>
<dbReference type="SUPFAM" id="SSF52016">
    <property type="entry name" value="LeuD/IlvD-like"/>
    <property type="match status" value="1"/>
</dbReference>
<dbReference type="PRINTS" id="PR00415">
    <property type="entry name" value="ACONITASE"/>
</dbReference>
<feature type="region of interest" description="Disordered" evidence="14">
    <location>
        <begin position="1"/>
        <end position="29"/>
    </location>
</feature>
<dbReference type="InterPro" id="IPR015928">
    <property type="entry name" value="Aconitase/3IPM_dehydase_swvl"/>
</dbReference>
<dbReference type="SUPFAM" id="SSF53732">
    <property type="entry name" value="Aconitase iron-sulfur domain"/>
    <property type="match status" value="1"/>
</dbReference>
<dbReference type="UniPathway" id="UPA00223">
    <property type="reaction ID" value="UER00718"/>
</dbReference>
<reference evidence="17 18" key="1">
    <citation type="journal article" date="2015" name="Antonie Van Leeuwenhoek">
        <title>Lampropedia puyangensis sp. nov., isolated from symptomatic bark of Populus ? euramericana canker and emended description of Lampropedia hyalina (Ehrenberg 1832) Lee et al. 2004.</title>
        <authorList>
            <person name="Li Y."/>
            <person name="Wang T."/>
            <person name="Piao C.G."/>
            <person name="Wang L.F."/>
            <person name="Tian G.Z."/>
            <person name="Zhu T.H."/>
            <person name="Guo M.W."/>
        </authorList>
    </citation>
    <scope>NUCLEOTIDE SEQUENCE [LARGE SCALE GENOMIC DNA]</scope>
    <source>
        <strain evidence="17 18">2-bin</strain>
    </source>
</reference>
<dbReference type="EC" id="4.2.1.3" evidence="4"/>
<evidence type="ECO:0000256" key="9">
    <source>
        <dbReference type="ARBA" id="ARBA00023014"/>
    </source>
</evidence>
<dbReference type="InterPro" id="IPR006249">
    <property type="entry name" value="Aconitase/IRP2"/>
</dbReference>
<dbReference type="GO" id="GO:0006099">
    <property type="term" value="P:tricarboxylic acid cycle"/>
    <property type="evidence" value="ECO:0007669"/>
    <property type="project" value="UniProtKB-UniPathway"/>
</dbReference>
<comment type="caution">
    <text evidence="17">The sequence shown here is derived from an EMBL/GenBank/DDBJ whole genome shotgun (WGS) entry which is preliminary data.</text>
</comment>
<comment type="catalytic activity">
    <reaction evidence="11">
        <text>citrate = D-threo-isocitrate</text>
        <dbReference type="Rhea" id="RHEA:10336"/>
        <dbReference type="ChEBI" id="CHEBI:15562"/>
        <dbReference type="ChEBI" id="CHEBI:16947"/>
        <dbReference type="EC" id="4.2.1.3"/>
    </reaction>
</comment>
<evidence type="ECO:0000256" key="5">
    <source>
        <dbReference type="ARBA" id="ARBA00019378"/>
    </source>
</evidence>
<dbReference type="AlphaFoldDB" id="A0A4S8F8V3"/>
<organism evidence="17 18">
    <name type="scientific">Lampropedia puyangensis</name>
    <dbReference type="NCBI Taxonomy" id="1330072"/>
    <lineage>
        <taxon>Bacteria</taxon>
        <taxon>Pseudomonadati</taxon>
        <taxon>Pseudomonadota</taxon>
        <taxon>Betaproteobacteria</taxon>
        <taxon>Burkholderiales</taxon>
        <taxon>Comamonadaceae</taxon>
        <taxon>Lampropedia</taxon>
    </lineage>
</organism>
<name>A0A4S8F8V3_9BURK</name>
<dbReference type="InterPro" id="IPR018136">
    <property type="entry name" value="Aconitase_4Fe-4S_BS"/>
</dbReference>
<dbReference type="EMBL" id="STFG01000003">
    <property type="protein sequence ID" value="THU04033.1"/>
    <property type="molecule type" value="Genomic_DNA"/>
</dbReference>
<dbReference type="Gene3D" id="6.10.190.10">
    <property type="match status" value="1"/>
</dbReference>
<comment type="cofactor">
    <cofactor evidence="1">
        <name>[4Fe-4S] cluster</name>
        <dbReference type="ChEBI" id="CHEBI:49883"/>
    </cofactor>
</comment>
<dbReference type="Gene3D" id="3.20.19.10">
    <property type="entry name" value="Aconitase, domain 4"/>
    <property type="match status" value="1"/>
</dbReference>
<keyword evidence="10" id="KW-0456">Lyase</keyword>
<dbReference type="InterPro" id="IPR036008">
    <property type="entry name" value="Aconitase_4Fe-4S_dom"/>
</dbReference>